<dbReference type="GO" id="GO:0005737">
    <property type="term" value="C:cytoplasm"/>
    <property type="evidence" value="ECO:0007669"/>
    <property type="project" value="TreeGrafter"/>
</dbReference>
<evidence type="ECO:0000256" key="1">
    <source>
        <dbReference type="ARBA" id="ARBA00005298"/>
    </source>
</evidence>
<comment type="similarity">
    <text evidence="1">Belongs to the arrestin family.</text>
</comment>
<dbReference type="GO" id="GO:0015031">
    <property type="term" value="P:protein transport"/>
    <property type="evidence" value="ECO:0007669"/>
    <property type="project" value="TreeGrafter"/>
</dbReference>
<dbReference type="Proteomes" id="UP000749559">
    <property type="component" value="Unassembled WGS sequence"/>
</dbReference>
<dbReference type="OrthoDB" id="2333384at2759"/>
<dbReference type="AlphaFoldDB" id="A0A8J1TWE2"/>
<dbReference type="InterPro" id="IPR011021">
    <property type="entry name" value="Arrestin-like_N"/>
</dbReference>
<dbReference type="PANTHER" id="PTHR11188:SF176">
    <property type="entry name" value="ARRESTIN DOMAIN-CONTAINING PROTEIN 1"/>
    <property type="match status" value="1"/>
</dbReference>
<dbReference type="Pfam" id="PF00339">
    <property type="entry name" value="Arrestin_N"/>
    <property type="match status" value="1"/>
</dbReference>
<reference evidence="2" key="1">
    <citation type="submission" date="2022-03" db="EMBL/GenBank/DDBJ databases">
        <authorList>
            <person name="Martin C."/>
        </authorList>
    </citation>
    <scope>NUCLEOTIDE SEQUENCE</scope>
</reference>
<sequence length="506" mass="55506">MGKIKSFKIVFNNHSNAVRAGESLSGHVYTDLENPLKIKGITVRLLGKAKAKWQRGSGRSRETYKNSETYFNNTFVVFGNDSHHTETVVLEAGTTRHAFSLHMKPTLPSTFEGGYGSVRYTVKATIFKPWKANVSTKQAFSVVSMLDLNCMTEIRVPKTKSTEREITCCCFNRGKVRASVMLNRWGYVPGEAILINAEVCNESSEKVTNVRAALYQHVVYKGVRNAIFLMERDRTKDEWKLVASVAKGGVEAGGTQVWRDEGLTIPPVPPSHLLGCAFIDIKYTLLLQVHTESEFSQAIELPLTVEIGTIPLLNLFSPPSYNHLEGPIISQPAAVPIPPGQEYLRPPTYEESFGDAIPSAPPSYAECVFGQVNTHDDEDETELGDSVNYAPVYTFYRNPPPPSRNASYTNNALIAPTLTGEGATVQSDHSLGPSTSMGVQPITTQPQVMQPLPTDPSAITIDTNVNSAELSPEYASEPGAIEFTARPEQEPQTVQNTAAISDITHL</sequence>
<dbReference type="Pfam" id="PF02752">
    <property type="entry name" value="Arrestin_C"/>
    <property type="match status" value="1"/>
</dbReference>
<dbReference type="SUPFAM" id="SSF81296">
    <property type="entry name" value="E set domains"/>
    <property type="match status" value="2"/>
</dbReference>
<protein>
    <submittedName>
        <fullName evidence="2">Uncharacterized protein</fullName>
    </submittedName>
</protein>
<dbReference type="PANTHER" id="PTHR11188">
    <property type="entry name" value="ARRESTIN DOMAIN CONTAINING PROTEIN"/>
    <property type="match status" value="1"/>
</dbReference>
<keyword evidence="3" id="KW-1185">Reference proteome</keyword>
<evidence type="ECO:0000313" key="3">
    <source>
        <dbReference type="Proteomes" id="UP000749559"/>
    </source>
</evidence>
<dbReference type="InterPro" id="IPR014752">
    <property type="entry name" value="Arrestin-like_C"/>
</dbReference>
<evidence type="ECO:0000313" key="2">
    <source>
        <dbReference type="EMBL" id="CAH1796807.1"/>
    </source>
</evidence>
<proteinExistence type="inferred from homology"/>
<dbReference type="Gene3D" id="2.60.40.640">
    <property type="match status" value="2"/>
</dbReference>
<name>A0A8J1TWE2_OWEFU</name>
<dbReference type="InterPro" id="IPR014756">
    <property type="entry name" value="Ig_E-set"/>
</dbReference>
<dbReference type="SMART" id="SM01017">
    <property type="entry name" value="Arrestin_C"/>
    <property type="match status" value="1"/>
</dbReference>
<dbReference type="InterPro" id="IPR011022">
    <property type="entry name" value="Arrestin_C-like"/>
</dbReference>
<dbReference type="EMBL" id="CAIIXF020000010">
    <property type="protein sequence ID" value="CAH1796807.1"/>
    <property type="molecule type" value="Genomic_DNA"/>
</dbReference>
<dbReference type="InterPro" id="IPR050357">
    <property type="entry name" value="Arrestin_domain-protein"/>
</dbReference>
<gene>
    <name evidence="2" type="ORF">OFUS_LOCUS21176</name>
</gene>
<comment type="caution">
    <text evidence="2">The sequence shown here is derived from an EMBL/GenBank/DDBJ whole genome shotgun (WGS) entry which is preliminary data.</text>
</comment>
<accession>A0A8J1TWE2</accession>
<organism evidence="2 3">
    <name type="scientific">Owenia fusiformis</name>
    <name type="common">Polychaete worm</name>
    <dbReference type="NCBI Taxonomy" id="6347"/>
    <lineage>
        <taxon>Eukaryota</taxon>
        <taxon>Metazoa</taxon>
        <taxon>Spiralia</taxon>
        <taxon>Lophotrochozoa</taxon>
        <taxon>Annelida</taxon>
        <taxon>Polychaeta</taxon>
        <taxon>Sedentaria</taxon>
        <taxon>Canalipalpata</taxon>
        <taxon>Sabellida</taxon>
        <taxon>Oweniida</taxon>
        <taxon>Oweniidae</taxon>
        <taxon>Owenia</taxon>
    </lineage>
</organism>